<organism evidence="6 7">
    <name type="scientific">Paenibacillus suaedae</name>
    <dbReference type="NCBI Taxonomy" id="3077233"/>
    <lineage>
        <taxon>Bacteria</taxon>
        <taxon>Bacillati</taxon>
        <taxon>Bacillota</taxon>
        <taxon>Bacilli</taxon>
        <taxon>Bacillales</taxon>
        <taxon>Paenibacillaceae</taxon>
        <taxon>Paenibacillus</taxon>
    </lineage>
</organism>
<keyword evidence="4" id="KW-1005">Bacterial flagellum biogenesis</keyword>
<dbReference type="GO" id="GO:0044780">
    <property type="term" value="P:bacterial-type flagellum assembly"/>
    <property type="evidence" value="ECO:0007669"/>
    <property type="project" value="InterPro"/>
</dbReference>
<proteinExistence type="inferred from homology"/>
<dbReference type="CDD" id="cd16098">
    <property type="entry name" value="FliS"/>
    <property type="match status" value="1"/>
</dbReference>
<name>A0AAJ2N790_9BACL</name>
<dbReference type="GO" id="GO:0071973">
    <property type="term" value="P:bacterial-type flagellum-dependent cell motility"/>
    <property type="evidence" value="ECO:0007669"/>
    <property type="project" value="TreeGrafter"/>
</dbReference>
<dbReference type="InterPro" id="IPR036584">
    <property type="entry name" value="FliS_sf"/>
</dbReference>
<dbReference type="RefSeq" id="WP_315747235.1">
    <property type="nucleotide sequence ID" value="NZ_JAVYAA010000009.1"/>
</dbReference>
<comment type="similarity">
    <text evidence="2">Belongs to the FliS family.</text>
</comment>
<gene>
    <name evidence="6" type="primary">fliS</name>
    <name evidence="6" type="ORF">RQP50_26630</name>
</gene>
<comment type="subcellular location">
    <subcellularLocation>
        <location evidence="1">Cytoplasm</location>
        <location evidence="1">Cytosol</location>
    </subcellularLocation>
</comment>
<dbReference type="SUPFAM" id="SSF101116">
    <property type="entry name" value="Flagellar export chaperone FliS"/>
    <property type="match status" value="1"/>
</dbReference>
<evidence type="ECO:0000256" key="4">
    <source>
        <dbReference type="ARBA" id="ARBA00022795"/>
    </source>
</evidence>
<keyword evidence="6" id="KW-0966">Cell projection</keyword>
<evidence type="ECO:0000313" key="6">
    <source>
        <dbReference type="EMBL" id="MDT8979816.1"/>
    </source>
</evidence>
<dbReference type="PANTHER" id="PTHR34773">
    <property type="entry name" value="FLAGELLAR SECRETION CHAPERONE FLIS"/>
    <property type="match status" value="1"/>
</dbReference>
<dbReference type="InterPro" id="IPR003713">
    <property type="entry name" value="FliS"/>
</dbReference>
<evidence type="ECO:0000313" key="7">
    <source>
        <dbReference type="Proteomes" id="UP001250538"/>
    </source>
</evidence>
<dbReference type="Gene3D" id="1.20.120.340">
    <property type="entry name" value="Flagellar protein FliS"/>
    <property type="match status" value="1"/>
</dbReference>
<keyword evidence="6" id="KW-0969">Cilium</keyword>
<accession>A0AAJ2N790</accession>
<evidence type="ECO:0000256" key="5">
    <source>
        <dbReference type="ARBA" id="ARBA00023186"/>
    </source>
</evidence>
<protein>
    <submittedName>
        <fullName evidence="6">Flagellar export chaperone FliS</fullName>
    </submittedName>
</protein>
<keyword evidence="5" id="KW-0143">Chaperone</keyword>
<dbReference type="PANTHER" id="PTHR34773:SF1">
    <property type="entry name" value="FLAGELLAR SECRETION CHAPERONE FLIS"/>
    <property type="match status" value="1"/>
</dbReference>
<dbReference type="Proteomes" id="UP001250538">
    <property type="component" value="Unassembled WGS sequence"/>
</dbReference>
<dbReference type="NCBIfam" id="TIGR00208">
    <property type="entry name" value="fliS"/>
    <property type="match status" value="1"/>
</dbReference>
<evidence type="ECO:0000256" key="2">
    <source>
        <dbReference type="ARBA" id="ARBA00008787"/>
    </source>
</evidence>
<keyword evidence="3" id="KW-0963">Cytoplasm</keyword>
<evidence type="ECO:0000256" key="3">
    <source>
        <dbReference type="ARBA" id="ARBA00022490"/>
    </source>
</evidence>
<keyword evidence="6" id="KW-0282">Flagellum</keyword>
<reference evidence="7" key="1">
    <citation type="submission" date="2023-09" db="EMBL/GenBank/DDBJ databases">
        <title>Paenibacillus sp. chi10 Genome sequencing and assembly.</title>
        <authorList>
            <person name="Kim I."/>
        </authorList>
    </citation>
    <scope>NUCLEOTIDE SEQUENCE [LARGE SCALE GENOMIC DNA]</scope>
    <source>
        <strain evidence="7">chi10</strain>
    </source>
</reference>
<dbReference type="EMBL" id="JAVYAA010000009">
    <property type="protein sequence ID" value="MDT8979816.1"/>
    <property type="molecule type" value="Genomic_DNA"/>
</dbReference>
<dbReference type="Pfam" id="PF02561">
    <property type="entry name" value="FliS"/>
    <property type="match status" value="1"/>
</dbReference>
<dbReference type="AlphaFoldDB" id="A0AAJ2N790"/>
<evidence type="ECO:0000256" key="1">
    <source>
        <dbReference type="ARBA" id="ARBA00004514"/>
    </source>
</evidence>
<dbReference type="GO" id="GO:0005829">
    <property type="term" value="C:cytosol"/>
    <property type="evidence" value="ECO:0007669"/>
    <property type="project" value="UniProtKB-SubCell"/>
</dbReference>
<comment type="caution">
    <text evidence="6">The sequence shown here is derived from an EMBL/GenBank/DDBJ whole genome shotgun (WGS) entry which is preliminary data.</text>
</comment>
<keyword evidence="7" id="KW-1185">Reference proteome</keyword>
<sequence>MIASNYKQQYLKTKVETASPGDLTLLLYEELHRKLNMAKMYFEKEEMNEMMNYIHGSREILTELIATLNFEYDIARQLYSLYHYYLRKLNEFAISKRVSDLNEILEFAKDYSDTWRQALQLVKSNKVNG</sequence>